<dbReference type="InterPro" id="IPR004518">
    <property type="entry name" value="MazG-like_dom"/>
</dbReference>
<evidence type="ECO:0000313" key="4">
    <source>
        <dbReference type="Proteomes" id="UP000298017"/>
    </source>
</evidence>
<keyword evidence="4" id="KW-1185">Reference proteome</keyword>
<organism evidence="3 4">
    <name type="scientific">Kocuria rhizophila</name>
    <dbReference type="NCBI Taxonomy" id="72000"/>
    <lineage>
        <taxon>Bacteria</taxon>
        <taxon>Bacillati</taxon>
        <taxon>Actinomycetota</taxon>
        <taxon>Actinomycetes</taxon>
        <taxon>Micrococcales</taxon>
        <taxon>Micrococcaceae</taxon>
        <taxon>Kocuria</taxon>
    </lineage>
</organism>
<dbReference type="PANTHER" id="PTHR30522">
    <property type="entry name" value="NUCLEOSIDE TRIPHOSPHATE PYROPHOSPHOHYDROLASE"/>
    <property type="match status" value="1"/>
</dbReference>
<dbReference type="GO" id="GO:0046052">
    <property type="term" value="P:UTP catabolic process"/>
    <property type="evidence" value="ECO:0007669"/>
    <property type="project" value="TreeGrafter"/>
</dbReference>
<accession>A0AAX2SF63</accession>
<gene>
    <name evidence="3" type="ORF">E4P33_04460</name>
</gene>
<feature type="region of interest" description="Disordered" evidence="1">
    <location>
        <begin position="256"/>
        <end position="275"/>
    </location>
</feature>
<dbReference type="InterPro" id="IPR048015">
    <property type="entry name" value="NTP-PPase_MazG-like_N"/>
</dbReference>
<dbReference type="AlphaFoldDB" id="A0AAX2SF63"/>
<dbReference type="EMBL" id="SPNK01000003">
    <property type="protein sequence ID" value="TFI02298.1"/>
    <property type="molecule type" value="Genomic_DNA"/>
</dbReference>
<sequence length="314" mass="33724">MSPESAGPAERSHGDALQTSEGAGASSHRDARWAPEGAGSLAPRHAATGTATHGAESTAGEQFERLLAVMDRLRSPGGCPWDAEQTHESLLRYLVEEAYEVVEAVETLEPSSRRRDELVEELGDVLLQVVFHARIGQEHPAPQGFDVTDVISAVTDKLVRRHPAVFGGGAGTTLMATGNTLLGEENVDGQAAWSDEIAAAGEQPGTAELAARWDAVKRDEKPQRTRIFDGIPPALPALARAEKALSKARRYAVPGVGPVGPELPEEQREDEERELGERLLRQVAEASARGLDAERALRTAVRRFVREHDGPLPG</sequence>
<feature type="domain" description="NTP pyrophosphohydrolase MazG-like" evidence="2">
    <location>
        <begin position="85"/>
        <end position="166"/>
    </location>
</feature>
<dbReference type="Gene3D" id="1.10.287.1080">
    <property type="entry name" value="MazG-like"/>
    <property type="match status" value="2"/>
</dbReference>
<reference evidence="3 4" key="1">
    <citation type="submission" date="2019-03" db="EMBL/GenBank/DDBJ databases">
        <title>Genome Sequencing and Assembly of Various Microbes Isolated from Alder Root Nodule.</title>
        <authorList>
            <person name="Swanson E."/>
            <person name="Sevigny J.L."/>
            <person name="Pesce C."/>
            <person name="Davis I."/>
            <person name="Kleiner V."/>
            <person name="Tisa L."/>
        </authorList>
    </citation>
    <scope>NUCLEOTIDE SEQUENCE [LARGE SCALE GENOMIC DNA]</scope>
    <source>
        <strain evidence="3 4">4R-31</strain>
    </source>
</reference>
<dbReference type="GO" id="GO:0046081">
    <property type="term" value="P:dUTP catabolic process"/>
    <property type="evidence" value="ECO:0007669"/>
    <property type="project" value="TreeGrafter"/>
</dbReference>
<feature type="compositionally biased region" description="Acidic residues" evidence="1">
    <location>
        <begin position="263"/>
        <end position="274"/>
    </location>
</feature>
<name>A0AAX2SF63_KOCRH</name>
<dbReference type="SUPFAM" id="SSF101386">
    <property type="entry name" value="all-alpha NTP pyrophosphatases"/>
    <property type="match status" value="1"/>
</dbReference>
<evidence type="ECO:0000313" key="3">
    <source>
        <dbReference type="EMBL" id="TFI02298.1"/>
    </source>
</evidence>
<dbReference type="GO" id="GO:0046047">
    <property type="term" value="P:TTP catabolic process"/>
    <property type="evidence" value="ECO:0007669"/>
    <property type="project" value="TreeGrafter"/>
</dbReference>
<protein>
    <recommendedName>
        <fullName evidence="2">NTP pyrophosphohydrolase MazG-like domain-containing protein</fullName>
    </recommendedName>
</protein>
<dbReference type="RefSeq" id="WP_135010343.1">
    <property type="nucleotide sequence ID" value="NZ_JAYEXM010000003.1"/>
</dbReference>
<proteinExistence type="predicted"/>
<evidence type="ECO:0000256" key="1">
    <source>
        <dbReference type="SAM" id="MobiDB-lite"/>
    </source>
</evidence>
<dbReference type="Proteomes" id="UP000298017">
    <property type="component" value="Unassembled WGS sequence"/>
</dbReference>
<feature type="compositionally biased region" description="Low complexity" evidence="1">
    <location>
        <begin position="45"/>
        <end position="59"/>
    </location>
</feature>
<dbReference type="Pfam" id="PF03819">
    <property type="entry name" value="MazG"/>
    <property type="match status" value="1"/>
</dbReference>
<dbReference type="GO" id="GO:0047429">
    <property type="term" value="F:nucleoside triphosphate diphosphatase activity"/>
    <property type="evidence" value="ECO:0007669"/>
    <property type="project" value="TreeGrafter"/>
</dbReference>
<dbReference type="GO" id="GO:0046061">
    <property type="term" value="P:dATP catabolic process"/>
    <property type="evidence" value="ECO:0007669"/>
    <property type="project" value="TreeGrafter"/>
</dbReference>
<dbReference type="GO" id="GO:0046076">
    <property type="term" value="P:dTTP catabolic process"/>
    <property type="evidence" value="ECO:0007669"/>
    <property type="project" value="TreeGrafter"/>
</dbReference>
<dbReference type="CDD" id="cd11528">
    <property type="entry name" value="NTP-PPase_MazG_Nterm"/>
    <property type="match status" value="1"/>
</dbReference>
<dbReference type="InterPro" id="IPR011551">
    <property type="entry name" value="NTP_PyrPHydrolase_MazG"/>
</dbReference>
<evidence type="ECO:0000259" key="2">
    <source>
        <dbReference type="Pfam" id="PF03819"/>
    </source>
</evidence>
<feature type="region of interest" description="Disordered" evidence="1">
    <location>
        <begin position="1"/>
        <end position="59"/>
    </location>
</feature>
<comment type="caution">
    <text evidence="3">The sequence shown here is derived from an EMBL/GenBank/DDBJ whole genome shotgun (WGS) entry which is preliminary data.</text>
</comment>
<dbReference type="PANTHER" id="PTHR30522:SF0">
    <property type="entry name" value="NUCLEOSIDE TRIPHOSPHATE PYROPHOSPHOHYDROLASE"/>
    <property type="match status" value="1"/>
</dbReference>
<dbReference type="GO" id="GO:0006203">
    <property type="term" value="P:dGTP catabolic process"/>
    <property type="evidence" value="ECO:0007669"/>
    <property type="project" value="TreeGrafter"/>
</dbReference>